<evidence type="ECO:0000313" key="10">
    <source>
        <dbReference type="Proteomes" id="UP000321638"/>
    </source>
</evidence>
<dbReference type="GO" id="GO:0016705">
    <property type="term" value="F:oxidoreductase activity, acting on paired donors, with incorporation or reduction of molecular oxygen"/>
    <property type="evidence" value="ECO:0007669"/>
    <property type="project" value="InterPro"/>
</dbReference>
<keyword evidence="10" id="KW-1185">Reference proteome</keyword>
<keyword evidence="7" id="KW-0503">Monooxygenase</keyword>
<gene>
    <name evidence="9" type="ORF">FHP25_30405</name>
</gene>
<comment type="pathway">
    <text evidence="2">Cofactor biosynthesis; ubiquinone biosynthesis.</text>
</comment>
<dbReference type="OrthoDB" id="9796623at2"/>
<evidence type="ECO:0000256" key="6">
    <source>
        <dbReference type="ARBA" id="ARBA00023002"/>
    </source>
</evidence>
<feature type="domain" description="FAD-binding" evidence="8">
    <location>
        <begin position="8"/>
        <end position="343"/>
    </location>
</feature>
<dbReference type="Proteomes" id="UP000321638">
    <property type="component" value="Unassembled WGS sequence"/>
</dbReference>
<evidence type="ECO:0000256" key="1">
    <source>
        <dbReference type="ARBA" id="ARBA00001974"/>
    </source>
</evidence>
<keyword evidence="5" id="KW-0274">FAD</keyword>
<evidence type="ECO:0000256" key="5">
    <source>
        <dbReference type="ARBA" id="ARBA00022827"/>
    </source>
</evidence>
<dbReference type="InterPro" id="IPR010971">
    <property type="entry name" value="UbiH/COQ6"/>
</dbReference>
<dbReference type="GO" id="GO:0071949">
    <property type="term" value="F:FAD binding"/>
    <property type="evidence" value="ECO:0007669"/>
    <property type="project" value="InterPro"/>
</dbReference>
<dbReference type="GO" id="GO:0006744">
    <property type="term" value="P:ubiquinone biosynthetic process"/>
    <property type="evidence" value="ECO:0007669"/>
    <property type="project" value="UniProtKB-UniPathway"/>
</dbReference>
<dbReference type="InterPro" id="IPR018168">
    <property type="entry name" value="Ubi_Hdrlase_CS"/>
</dbReference>
<evidence type="ECO:0000256" key="4">
    <source>
        <dbReference type="ARBA" id="ARBA00022630"/>
    </source>
</evidence>
<dbReference type="PANTHER" id="PTHR43876">
    <property type="entry name" value="UBIQUINONE BIOSYNTHESIS MONOOXYGENASE COQ6, MITOCHONDRIAL"/>
    <property type="match status" value="1"/>
</dbReference>
<dbReference type="PANTHER" id="PTHR43876:SF7">
    <property type="entry name" value="UBIQUINONE BIOSYNTHESIS MONOOXYGENASE COQ6, MITOCHONDRIAL"/>
    <property type="match status" value="1"/>
</dbReference>
<protein>
    <submittedName>
        <fullName evidence="9">2-octaprenyl-6-methoxyphenyl hydroxylase</fullName>
    </submittedName>
</protein>
<comment type="cofactor">
    <cofactor evidence="1">
        <name>FAD</name>
        <dbReference type="ChEBI" id="CHEBI:57692"/>
    </cofactor>
</comment>
<evidence type="ECO:0000256" key="3">
    <source>
        <dbReference type="ARBA" id="ARBA00005349"/>
    </source>
</evidence>
<dbReference type="GO" id="GO:0004497">
    <property type="term" value="F:monooxygenase activity"/>
    <property type="evidence" value="ECO:0007669"/>
    <property type="project" value="UniProtKB-KW"/>
</dbReference>
<dbReference type="PRINTS" id="PR00420">
    <property type="entry name" value="RNGMNOXGNASE"/>
</dbReference>
<dbReference type="EMBL" id="VDUZ01000044">
    <property type="protein sequence ID" value="TXL71417.1"/>
    <property type="molecule type" value="Genomic_DNA"/>
</dbReference>
<evidence type="ECO:0000313" key="9">
    <source>
        <dbReference type="EMBL" id="TXL71417.1"/>
    </source>
</evidence>
<comment type="caution">
    <text evidence="9">The sequence shown here is derived from an EMBL/GenBank/DDBJ whole genome shotgun (WGS) entry which is preliminary data.</text>
</comment>
<dbReference type="AlphaFoldDB" id="A0A5C8PD32"/>
<dbReference type="Gene3D" id="3.50.50.60">
    <property type="entry name" value="FAD/NAD(P)-binding domain"/>
    <property type="match status" value="2"/>
</dbReference>
<name>A0A5C8PD32_9HYPH</name>
<dbReference type="InterPro" id="IPR036188">
    <property type="entry name" value="FAD/NAD-bd_sf"/>
</dbReference>
<dbReference type="Pfam" id="PF01494">
    <property type="entry name" value="FAD_binding_3"/>
    <property type="match status" value="1"/>
</dbReference>
<organism evidence="9 10">
    <name type="scientific">Vineibacter terrae</name>
    <dbReference type="NCBI Taxonomy" id="2586908"/>
    <lineage>
        <taxon>Bacteria</taxon>
        <taxon>Pseudomonadati</taxon>
        <taxon>Pseudomonadota</taxon>
        <taxon>Alphaproteobacteria</taxon>
        <taxon>Hyphomicrobiales</taxon>
        <taxon>Vineibacter</taxon>
    </lineage>
</organism>
<evidence type="ECO:0000256" key="7">
    <source>
        <dbReference type="ARBA" id="ARBA00023033"/>
    </source>
</evidence>
<keyword evidence="4" id="KW-0285">Flavoprotein</keyword>
<proteinExistence type="inferred from homology"/>
<dbReference type="NCBIfam" id="TIGR01988">
    <property type="entry name" value="Ubi-OHases"/>
    <property type="match status" value="1"/>
</dbReference>
<dbReference type="GO" id="GO:0110142">
    <property type="term" value="C:ubiquinone biosynthesis complex"/>
    <property type="evidence" value="ECO:0007669"/>
    <property type="project" value="UniProtKB-ARBA"/>
</dbReference>
<keyword evidence="6" id="KW-0560">Oxidoreductase</keyword>
<dbReference type="InterPro" id="IPR051205">
    <property type="entry name" value="UbiH/COQ6_monooxygenase"/>
</dbReference>
<sequence>MVADEQAADVLIIGAGLIGATLAAALGSAGLRVTVIDRVAGPAQVAPTFDGRTTAIAHGSQRALEAIGVWPAIAPHAEPILDIRISDGRLDPAGGPAPVSRLHLHFDHRQAGREGEPAAPMGHIVENRHIRVALFRRLETLPSVRVLAPADVATTVRSEDDARVALADGRKIRATLLVSAEGRGGALREQAGIRLLRADYPQTALVVTAEHELPHRGVAQEKFLPAGPFAILPMTDDPDSGAHRSSIVWTEHTTLVPTLLRLPEAEFQHEFVRRFGEHLGAVKAVGPRFSYPLSVQAAEHFTATRLALVGDAAHSIHPIAGQGWNLGLRDAAALAEVVADAYRLGLDIGHASVLADYERWRRVDSLSMIGATDTLNRLFSNDLAPLRVVRDVGLAAVNRLPPLRRFFMRHAMGLVGDLPRLIRGEAL</sequence>
<dbReference type="UniPathway" id="UPA00232"/>
<evidence type="ECO:0000259" key="8">
    <source>
        <dbReference type="Pfam" id="PF01494"/>
    </source>
</evidence>
<dbReference type="PROSITE" id="PS01304">
    <property type="entry name" value="UBIH"/>
    <property type="match status" value="1"/>
</dbReference>
<evidence type="ECO:0000256" key="2">
    <source>
        <dbReference type="ARBA" id="ARBA00004749"/>
    </source>
</evidence>
<accession>A0A5C8PD32</accession>
<dbReference type="InterPro" id="IPR002938">
    <property type="entry name" value="FAD-bd"/>
</dbReference>
<reference evidence="9 10" key="1">
    <citation type="submission" date="2019-06" db="EMBL/GenBank/DDBJ databases">
        <title>New taxonomy in bacterial strain CC-CFT640, isolated from vineyard.</title>
        <authorList>
            <person name="Lin S.-Y."/>
            <person name="Tsai C.-F."/>
            <person name="Young C.-C."/>
        </authorList>
    </citation>
    <scope>NUCLEOTIDE SEQUENCE [LARGE SCALE GENOMIC DNA]</scope>
    <source>
        <strain evidence="9 10">CC-CFT640</strain>
    </source>
</reference>
<dbReference type="SUPFAM" id="SSF51905">
    <property type="entry name" value="FAD/NAD(P)-binding domain"/>
    <property type="match status" value="1"/>
</dbReference>
<dbReference type="FunFam" id="3.50.50.60:FF:000021">
    <property type="entry name" value="Ubiquinone biosynthesis monooxygenase COQ6"/>
    <property type="match status" value="1"/>
</dbReference>
<comment type="similarity">
    <text evidence="3">Belongs to the UbiH/COQ6 family.</text>
</comment>